<dbReference type="EC" id="1.1.1.311" evidence="2"/>
<accession>A0ABN9I601</accession>
<name>A0ABN9I601_RALPI</name>
<reference evidence="2 3" key="1">
    <citation type="submission" date="2023-07" db="EMBL/GenBank/DDBJ databases">
        <authorList>
            <person name="Peeters C."/>
        </authorList>
    </citation>
    <scope>NUCLEOTIDE SEQUENCE [LARGE SCALE GENOMIC DNA]</scope>
    <source>
        <strain evidence="2 3">R-38712</strain>
    </source>
</reference>
<dbReference type="InterPro" id="IPR002347">
    <property type="entry name" value="SDR_fam"/>
</dbReference>
<dbReference type="Proteomes" id="UP001189303">
    <property type="component" value="Unassembled WGS sequence"/>
</dbReference>
<dbReference type="SUPFAM" id="SSF51735">
    <property type="entry name" value="NAD(P)-binding Rossmann-fold domains"/>
    <property type="match status" value="1"/>
</dbReference>
<dbReference type="InterPro" id="IPR036291">
    <property type="entry name" value="NAD(P)-bd_dom_sf"/>
</dbReference>
<keyword evidence="2" id="KW-0560">Oxidoreductase</keyword>
<dbReference type="PRINTS" id="PR00080">
    <property type="entry name" value="SDRFAMILY"/>
</dbReference>
<dbReference type="PANTHER" id="PTHR42879">
    <property type="entry name" value="3-OXOACYL-(ACYL-CARRIER-PROTEIN) REDUCTASE"/>
    <property type="match status" value="1"/>
</dbReference>
<dbReference type="InterPro" id="IPR050259">
    <property type="entry name" value="SDR"/>
</dbReference>
<gene>
    <name evidence="2" type="primary">ped</name>
    <name evidence="2" type="ORF">R38712_04642</name>
</gene>
<dbReference type="CDD" id="cd05233">
    <property type="entry name" value="SDR_c"/>
    <property type="match status" value="1"/>
</dbReference>
<protein>
    <submittedName>
        <fullName evidence="2">(S)-1-Phenylethanol dehydrogenase</fullName>
        <ecNumber evidence="2">1.1.1.311</ecNumber>
    </submittedName>
</protein>
<dbReference type="PROSITE" id="PS00061">
    <property type="entry name" value="ADH_SHORT"/>
    <property type="match status" value="1"/>
</dbReference>
<evidence type="ECO:0000313" key="2">
    <source>
        <dbReference type="EMBL" id="CAJ0731210.1"/>
    </source>
</evidence>
<organism evidence="2 3">
    <name type="scientific">Ralstonia pickettii</name>
    <name type="common">Burkholderia pickettii</name>
    <dbReference type="NCBI Taxonomy" id="329"/>
    <lineage>
        <taxon>Bacteria</taxon>
        <taxon>Pseudomonadati</taxon>
        <taxon>Pseudomonadota</taxon>
        <taxon>Betaproteobacteria</taxon>
        <taxon>Burkholderiales</taxon>
        <taxon>Burkholderiaceae</taxon>
        <taxon>Ralstonia</taxon>
    </lineage>
</organism>
<evidence type="ECO:0000256" key="1">
    <source>
        <dbReference type="ARBA" id="ARBA00006484"/>
    </source>
</evidence>
<keyword evidence="3" id="KW-1185">Reference proteome</keyword>
<comment type="caution">
    <text evidence="2">The sequence shown here is derived from an EMBL/GenBank/DDBJ whole genome shotgun (WGS) entry which is preliminary data.</text>
</comment>
<dbReference type="InterPro" id="IPR020904">
    <property type="entry name" value="Sc_DH/Rdtase_CS"/>
</dbReference>
<evidence type="ECO:0000313" key="3">
    <source>
        <dbReference type="Proteomes" id="UP001189303"/>
    </source>
</evidence>
<dbReference type="EMBL" id="CATWFT010000022">
    <property type="protein sequence ID" value="CAJ0731210.1"/>
    <property type="molecule type" value="Genomic_DNA"/>
</dbReference>
<comment type="similarity">
    <text evidence="1">Belongs to the short-chain dehydrogenases/reductases (SDR) family.</text>
</comment>
<dbReference type="Gene3D" id="3.40.50.720">
    <property type="entry name" value="NAD(P)-binding Rossmann-like Domain"/>
    <property type="match status" value="1"/>
</dbReference>
<sequence length="278" mass="29631">MWRGVLVLLHFPFLNAMNLHLQNKLALVTGSTKGIGHAIAVALAAEGARVIVNGRTEASVGDAIARLRTEVPDAQVEGFAGDLSNPAQVDALLGRFPKVDILINNLGIFEPKPFEEIDDAEWQHFFNVNVLSGARLSRAYLPGMRAQNWGRIVFISSESGVQIPVEMIHYGVTKTALLGLSRGLAELTAGTAITVNAVLPGPTRSEGVDAFVEKLSGGQSFEAFEKTFFETARPTSLIKRFATTQEVANLVAYVASPLSSATTGAALRVDGGVVKSAF</sequence>
<dbReference type="GO" id="GO:0018449">
    <property type="term" value="F:1-phenylethanol dehydrogenase activity"/>
    <property type="evidence" value="ECO:0007669"/>
    <property type="project" value="UniProtKB-EC"/>
</dbReference>
<dbReference type="PRINTS" id="PR00081">
    <property type="entry name" value="GDHRDH"/>
</dbReference>
<proteinExistence type="inferred from homology"/>
<dbReference type="Pfam" id="PF13561">
    <property type="entry name" value="adh_short_C2"/>
    <property type="match status" value="1"/>
</dbReference>